<dbReference type="EMBL" id="UYWX01020341">
    <property type="protein sequence ID" value="VDM31351.1"/>
    <property type="molecule type" value="Genomic_DNA"/>
</dbReference>
<dbReference type="Pfam" id="PF06309">
    <property type="entry name" value="Torsin"/>
    <property type="match status" value="1"/>
</dbReference>
<dbReference type="OrthoDB" id="19623at2759"/>
<name>A0A0R3X1H9_HYDTA</name>
<evidence type="ECO:0000313" key="5">
    <source>
        <dbReference type="Proteomes" id="UP000274429"/>
    </source>
</evidence>
<accession>A0A0R3X1H9</accession>
<dbReference type="Gene3D" id="3.40.50.300">
    <property type="entry name" value="P-loop containing nucleotide triphosphate hydrolases"/>
    <property type="match status" value="1"/>
</dbReference>
<dbReference type="GO" id="GO:0005524">
    <property type="term" value="F:ATP binding"/>
    <property type="evidence" value="ECO:0007669"/>
    <property type="project" value="InterPro"/>
</dbReference>
<evidence type="ECO:0000259" key="3">
    <source>
        <dbReference type="Pfam" id="PF21376"/>
    </source>
</evidence>
<feature type="domain" description="Torsin-1A C-terminal" evidence="3">
    <location>
        <begin position="244"/>
        <end position="297"/>
    </location>
</feature>
<keyword evidence="2" id="KW-0812">Transmembrane</keyword>
<dbReference type="STRING" id="6205.A0A0R3X1H9"/>
<dbReference type="InterPro" id="IPR049337">
    <property type="entry name" value="TOR1A_C"/>
</dbReference>
<dbReference type="GO" id="GO:0016887">
    <property type="term" value="F:ATP hydrolysis activity"/>
    <property type="evidence" value="ECO:0007669"/>
    <property type="project" value="InterPro"/>
</dbReference>
<dbReference type="AlphaFoldDB" id="A0A0R3X1H9"/>
<dbReference type="PANTHER" id="PTHR10760">
    <property type="entry name" value="TORSIN"/>
    <property type="match status" value="1"/>
</dbReference>
<keyword evidence="5" id="KW-1185">Reference proteome</keyword>
<proteinExistence type="inferred from homology"/>
<evidence type="ECO:0000313" key="6">
    <source>
        <dbReference type="WBParaSite" id="TTAC_0000706001-mRNA-1"/>
    </source>
</evidence>
<dbReference type="InterPro" id="IPR010448">
    <property type="entry name" value="Torsin"/>
</dbReference>
<evidence type="ECO:0000313" key="4">
    <source>
        <dbReference type="EMBL" id="VDM31351.1"/>
    </source>
</evidence>
<gene>
    <name evidence="4" type="ORF">TTAC_LOCUS7045</name>
</gene>
<keyword evidence="2" id="KW-0472">Membrane</keyword>
<protein>
    <submittedName>
        <fullName evidence="6">AAA domain-containing protein</fullName>
    </submittedName>
</protein>
<dbReference type="InterPro" id="IPR027417">
    <property type="entry name" value="P-loop_NTPase"/>
</dbReference>
<keyword evidence="2" id="KW-1133">Transmembrane helix</keyword>
<dbReference type="SUPFAM" id="SSF52540">
    <property type="entry name" value="P-loop containing nucleoside triphosphate hydrolases"/>
    <property type="match status" value="1"/>
</dbReference>
<dbReference type="Proteomes" id="UP000274429">
    <property type="component" value="Unassembled WGS sequence"/>
</dbReference>
<evidence type="ECO:0000256" key="1">
    <source>
        <dbReference type="ARBA" id="ARBA00006235"/>
    </source>
</evidence>
<evidence type="ECO:0000256" key="2">
    <source>
        <dbReference type="SAM" id="Phobius"/>
    </source>
</evidence>
<reference evidence="6" key="1">
    <citation type="submission" date="2016-04" db="UniProtKB">
        <authorList>
            <consortium name="WormBaseParasite"/>
        </authorList>
    </citation>
    <scope>IDENTIFICATION</scope>
</reference>
<comment type="similarity">
    <text evidence="1">Belongs to the ClpA/ClpB family. Torsin subfamily.</text>
</comment>
<dbReference type="WBParaSite" id="TTAC_0000706001-mRNA-1">
    <property type="protein sequence ID" value="TTAC_0000706001-mRNA-1"/>
    <property type="gene ID" value="TTAC_0000706001"/>
</dbReference>
<dbReference type="GO" id="GO:0005737">
    <property type="term" value="C:cytoplasm"/>
    <property type="evidence" value="ECO:0007669"/>
    <property type="project" value="UniProtKB-ARBA"/>
</dbReference>
<dbReference type="GO" id="GO:0012505">
    <property type="term" value="C:endomembrane system"/>
    <property type="evidence" value="ECO:0007669"/>
    <property type="project" value="UniProtKB-ARBA"/>
</dbReference>
<reference evidence="4 5" key="2">
    <citation type="submission" date="2018-11" db="EMBL/GenBank/DDBJ databases">
        <authorList>
            <consortium name="Pathogen Informatics"/>
        </authorList>
    </citation>
    <scope>NUCLEOTIDE SEQUENCE [LARGE SCALE GENOMIC DNA]</scope>
</reference>
<feature type="transmembrane region" description="Helical" evidence="2">
    <location>
        <begin position="7"/>
        <end position="28"/>
    </location>
</feature>
<dbReference type="GO" id="GO:0071218">
    <property type="term" value="P:cellular response to misfolded protein"/>
    <property type="evidence" value="ECO:0007669"/>
    <property type="project" value="TreeGrafter"/>
</dbReference>
<dbReference type="Pfam" id="PF21376">
    <property type="entry name" value="TOR1A_C"/>
    <property type="match status" value="1"/>
</dbReference>
<organism evidence="6">
    <name type="scientific">Hydatigena taeniaeformis</name>
    <name type="common">Feline tapeworm</name>
    <name type="synonym">Taenia taeniaeformis</name>
    <dbReference type="NCBI Taxonomy" id="6205"/>
    <lineage>
        <taxon>Eukaryota</taxon>
        <taxon>Metazoa</taxon>
        <taxon>Spiralia</taxon>
        <taxon>Lophotrochozoa</taxon>
        <taxon>Platyhelminthes</taxon>
        <taxon>Cestoda</taxon>
        <taxon>Eucestoda</taxon>
        <taxon>Cyclophyllidea</taxon>
        <taxon>Taeniidae</taxon>
        <taxon>Hydatigera</taxon>
    </lineage>
</organism>
<dbReference type="PANTHER" id="PTHR10760:SF2">
    <property type="entry name" value="LD13476P-RELATED"/>
    <property type="match status" value="1"/>
</dbReference>
<sequence length="314" mass="35578">MRIVSCYPIHTFMFFVFVVSVGSGFDLLRKTIESAQCLFGECCSNALHFNHECRSALLHFFQIFMTLEDTTSDFSRLLQAHLEDPSPRRSLVLSLHGFTGVGKNYAVSILASSMFKAGEKSRFYRRFDATIDFLFKDSVELYKVYSLPLIQQVVSKCERSLLVFDEVHKMPSGILDALVPLLGFAESVKGVDYRKAIFSIQYGDLRRALSMSIYNEEGALKFSDLISSHVVTAAVPFLPLQEVHIRSCIVDAARRLGVEDTEAMIDFVLNELDWEPEDTHLFSSSGCKLVHEKVGFYLQQRSFGSRSTTIRDEL</sequence>